<dbReference type="CDD" id="cd01040">
    <property type="entry name" value="Mb-like"/>
    <property type="match status" value="1"/>
</dbReference>
<dbReference type="SMR" id="A0A420RRE8"/>
<dbReference type="Proteomes" id="UP000283569">
    <property type="component" value="Unassembled WGS sequence"/>
</dbReference>
<evidence type="ECO:0008006" key="3">
    <source>
        <dbReference type="Google" id="ProtNLM"/>
    </source>
</evidence>
<dbReference type="InterPro" id="IPR012292">
    <property type="entry name" value="Globin/Proto"/>
</dbReference>
<dbReference type="Gene3D" id="1.10.490.10">
    <property type="entry name" value="Globins"/>
    <property type="match status" value="1"/>
</dbReference>
<gene>
    <name evidence="1" type="ORF">BFJ72_g15165</name>
</gene>
<comment type="caution">
    <text evidence="1">The sequence shown here is derived from an EMBL/GenBank/DDBJ whole genome shotgun (WGS) entry which is preliminary data.</text>
</comment>
<proteinExistence type="predicted"/>
<organism evidence="1 2">
    <name type="scientific">Gibberella intermedia</name>
    <name type="common">Bulb rot disease fungus</name>
    <name type="synonym">Fusarium proliferatum</name>
    <dbReference type="NCBI Taxonomy" id="948311"/>
    <lineage>
        <taxon>Eukaryota</taxon>
        <taxon>Fungi</taxon>
        <taxon>Dikarya</taxon>
        <taxon>Ascomycota</taxon>
        <taxon>Pezizomycotina</taxon>
        <taxon>Sordariomycetes</taxon>
        <taxon>Hypocreomycetidae</taxon>
        <taxon>Hypocreales</taxon>
        <taxon>Nectriaceae</taxon>
        <taxon>Fusarium</taxon>
        <taxon>Fusarium fujikuroi species complex</taxon>
    </lineage>
</organism>
<evidence type="ECO:0000313" key="1">
    <source>
        <dbReference type="EMBL" id="RKL19578.1"/>
    </source>
</evidence>
<accession>A0A420RRE8</accession>
<sequence length="142" mass="16195">MKLSDLLSIHESLELAAERVDDLVPLVYERFFALRPDARALFGNDALGRGRMFNETLTMILECTQEVGYLEGIVEREVGDHREYGATLSMYESYFEAVVQAMQDAVGESWTPSHEESWRRQLKHLMSIVARHAQIADGPLNH</sequence>
<dbReference type="InterPro" id="IPR009050">
    <property type="entry name" value="Globin-like_sf"/>
</dbReference>
<dbReference type="EMBL" id="MRDB01000195">
    <property type="protein sequence ID" value="RKL19578.1"/>
    <property type="molecule type" value="Genomic_DNA"/>
</dbReference>
<dbReference type="InterPro" id="IPR044399">
    <property type="entry name" value="Mb-like_M"/>
</dbReference>
<name>A0A420RRE8_GIBIN</name>
<dbReference type="SUPFAM" id="SSF46458">
    <property type="entry name" value="Globin-like"/>
    <property type="match status" value="1"/>
</dbReference>
<evidence type="ECO:0000313" key="2">
    <source>
        <dbReference type="Proteomes" id="UP000283569"/>
    </source>
</evidence>
<protein>
    <recommendedName>
        <fullName evidence="3">Globin family profile domain-containing protein</fullName>
    </recommendedName>
</protein>
<dbReference type="AlphaFoldDB" id="A0A420RRE8"/>
<dbReference type="GO" id="GO:0019825">
    <property type="term" value="F:oxygen binding"/>
    <property type="evidence" value="ECO:0007669"/>
    <property type="project" value="InterPro"/>
</dbReference>
<dbReference type="GO" id="GO:0020037">
    <property type="term" value="F:heme binding"/>
    <property type="evidence" value="ECO:0007669"/>
    <property type="project" value="InterPro"/>
</dbReference>
<reference evidence="1 2" key="1">
    <citation type="journal article" date="2018" name="Sci. Rep.">
        <title>Characterisation of pathogen-specific regions and novel effector candidates in Fusarium oxysporum f. sp. cepae.</title>
        <authorList>
            <person name="Armitage A.D."/>
            <person name="Taylor A."/>
            <person name="Sobczyk M.K."/>
            <person name="Baxter L."/>
            <person name="Greenfield B.P."/>
            <person name="Bates H.J."/>
            <person name="Wilson F."/>
            <person name="Jackson A.C."/>
            <person name="Ott S."/>
            <person name="Harrison R.J."/>
            <person name="Clarkson J.P."/>
        </authorList>
    </citation>
    <scope>NUCLEOTIDE SEQUENCE [LARGE SCALE GENOMIC DNA]</scope>
    <source>
        <strain evidence="1 2">Fp_A8</strain>
    </source>
</reference>